<accession>H0R300</accession>
<dbReference type="PANTHER" id="PTHR34853:SF1">
    <property type="entry name" value="LIPASE 5"/>
    <property type="match status" value="1"/>
</dbReference>
<evidence type="ECO:0000313" key="1">
    <source>
        <dbReference type="EMBL" id="GAB19451.1"/>
    </source>
</evidence>
<dbReference type="InterPro" id="IPR005152">
    <property type="entry name" value="Lipase_secreted"/>
</dbReference>
<dbReference type="RefSeq" id="WP_007318786.1">
    <property type="nucleotide sequence ID" value="NZ_BAEH01000086.1"/>
</dbReference>
<dbReference type="EMBL" id="BAEH01000086">
    <property type="protein sequence ID" value="GAB19451.1"/>
    <property type="molecule type" value="Genomic_DNA"/>
</dbReference>
<dbReference type="Proteomes" id="UP000035034">
    <property type="component" value="Unassembled WGS sequence"/>
</dbReference>
<evidence type="ECO:0000313" key="2">
    <source>
        <dbReference type="Proteomes" id="UP000035034"/>
    </source>
</evidence>
<dbReference type="PIRSF" id="PIRSF029171">
    <property type="entry name" value="Esterase_LipA"/>
    <property type="match status" value="1"/>
</dbReference>
<dbReference type="GO" id="GO:0016042">
    <property type="term" value="P:lipid catabolic process"/>
    <property type="evidence" value="ECO:0007669"/>
    <property type="project" value="InterPro"/>
</dbReference>
<comment type="caution">
    <text evidence="1">The sequence shown here is derived from an EMBL/GenBank/DDBJ whole genome shotgun (WGS) entry which is preliminary data.</text>
</comment>
<dbReference type="SUPFAM" id="SSF53474">
    <property type="entry name" value="alpha/beta-Hydrolases"/>
    <property type="match status" value="1"/>
</dbReference>
<dbReference type="Gene3D" id="1.10.260.130">
    <property type="match status" value="1"/>
</dbReference>
<name>H0R300_9ACTN</name>
<proteinExistence type="predicted"/>
<dbReference type="GO" id="GO:0004806">
    <property type="term" value="F:triacylglycerol lipase activity"/>
    <property type="evidence" value="ECO:0007669"/>
    <property type="project" value="InterPro"/>
</dbReference>
<dbReference type="Gene3D" id="3.40.50.1820">
    <property type="entry name" value="alpha/beta hydrolase"/>
    <property type="match status" value="1"/>
</dbReference>
<organism evidence="1 2">
    <name type="scientific">Gordonia effusa NBRC 100432</name>
    <dbReference type="NCBI Taxonomy" id="1077974"/>
    <lineage>
        <taxon>Bacteria</taxon>
        <taxon>Bacillati</taxon>
        <taxon>Actinomycetota</taxon>
        <taxon>Actinomycetes</taxon>
        <taxon>Mycobacteriales</taxon>
        <taxon>Gordoniaceae</taxon>
        <taxon>Gordonia</taxon>
    </lineage>
</organism>
<dbReference type="AlphaFoldDB" id="H0R300"/>
<sequence length="400" mass="42481">MNSRIIGAVVLSIALIVGGLTFAPSAGATPPSGDPFYRYSGNLATKSPGQILKSRAVKFVSEGQVIPVAATQLLYRSVGEHNQPITGVTTVLRPRTAKKTRILSFHMAYDGLGSQCDPSYTLQGNKPGAAGRLEQVKMLDYLARGFTVVVPDYEGQQQEWTIARQSARLALDSVRAAQKLLRLPSSTPVGLLGYSGGSVPTEFGAELAPTYAPELNIIGAAAGGLPVNLADNLGYVSGSKTWAGVIPALVEVYRRTYRLDVASFLSKRGLYLIAKVRNGCIASFASKYPGLTNADMVRSPYTSLLQVPAVSAAIARNVMGTLGRPRVPMLLGVGQSDPIGDGVMITADVAKLAANYCATGVRARFARYAGDSHAKAFFPFESQADNFLTSLFERRPVATC</sequence>
<dbReference type="Pfam" id="PF03583">
    <property type="entry name" value="LIP"/>
    <property type="match status" value="1"/>
</dbReference>
<dbReference type="PANTHER" id="PTHR34853">
    <property type="match status" value="1"/>
</dbReference>
<reference evidence="1 2" key="1">
    <citation type="submission" date="2011-12" db="EMBL/GenBank/DDBJ databases">
        <title>Whole genome shotgun sequence of Gordonia effusa NBRC 100432.</title>
        <authorList>
            <person name="Yoshida I."/>
            <person name="Takarada H."/>
            <person name="Hosoyama A."/>
            <person name="Tsuchikane K."/>
            <person name="Katsumata H."/>
            <person name="Yamazaki S."/>
            <person name="Fujita N."/>
        </authorList>
    </citation>
    <scope>NUCLEOTIDE SEQUENCE [LARGE SCALE GENOMIC DNA]</scope>
    <source>
        <strain evidence="1 2">NBRC 100432</strain>
    </source>
</reference>
<dbReference type="InterPro" id="IPR029058">
    <property type="entry name" value="AB_hydrolase_fold"/>
</dbReference>
<protein>
    <submittedName>
        <fullName evidence="1">Putative lipase</fullName>
    </submittedName>
</protein>
<dbReference type="eggNOG" id="COG1073">
    <property type="taxonomic scope" value="Bacteria"/>
</dbReference>
<dbReference type="STRING" id="1077974.GOEFS_086_00210"/>
<dbReference type="OrthoDB" id="9798122at2"/>
<keyword evidence="2" id="KW-1185">Reference proteome</keyword>
<gene>
    <name evidence="1" type="ORF">GOEFS_086_00210</name>
</gene>